<evidence type="ECO:0000313" key="1">
    <source>
        <dbReference type="EMBL" id="MXP43696.1"/>
    </source>
</evidence>
<accession>A0A845B0I3</accession>
<dbReference type="AlphaFoldDB" id="A0A845B0I3"/>
<dbReference type="RefSeq" id="WP_160755278.1">
    <property type="nucleotide sequence ID" value="NZ_WTYL01000001.1"/>
</dbReference>
<comment type="caution">
    <text evidence="1">The sequence shown here is derived from an EMBL/GenBank/DDBJ whole genome shotgun (WGS) entry which is preliminary data.</text>
</comment>
<name>A0A845B0I3_9SPHN</name>
<dbReference type="PANTHER" id="PTHR36154:SF1">
    <property type="entry name" value="DNA-BINDING TRANSCRIPTIONAL ACTIVATOR ALPA"/>
    <property type="match status" value="1"/>
</dbReference>
<dbReference type="InterPro" id="IPR010260">
    <property type="entry name" value="AlpA"/>
</dbReference>
<evidence type="ECO:0000313" key="2">
    <source>
        <dbReference type="Proteomes" id="UP000431922"/>
    </source>
</evidence>
<dbReference type="Gene3D" id="1.10.238.160">
    <property type="match status" value="1"/>
</dbReference>
<proteinExistence type="predicted"/>
<gene>
    <name evidence="1" type="ORF">GRI65_04395</name>
</gene>
<dbReference type="EMBL" id="WTYL01000001">
    <property type="protein sequence ID" value="MXP43696.1"/>
    <property type="molecule type" value="Genomic_DNA"/>
</dbReference>
<dbReference type="Pfam" id="PF05930">
    <property type="entry name" value="Phage_AlpA"/>
    <property type="match status" value="1"/>
</dbReference>
<protein>
    <submittedName>
        <fullName evidence="1">AlpA family phage regulatory protein</fullName>
    </submittedName>
</protein>
<dbReference type="PANTHER" id="PTHR36154">
    <property type="entry name" value="DNA-BINDING TRANSCRIPTIONAL ACTIVATOR ALPA"/>
    <property type="match status" value="1"/>
</dbReference>
<dbReference type="OrthoDB" id="1525365at2"/>
<organism evidence="1 2">
    <name type="scientific">Allopontixanthobacter sediminis</name>
    <dbReference type="NCBI Taxonomy" id="1689985"/>
    <lineage>
        <taxon>Bacteria</taxon>
        <taxon>Pseudomonadati</taxon>
        <taxon>Pseudomonadota</taxon>
        <taxon>Alphaproteobacteria</taxon>
        <taxon>Sphingomonadales</taxon>
        <taxon>Erythrobacteraceae</taxon>
        <taxon>Allopontixanthobacter</taxon>
    </lineage>
</organism>
<dbReference type="Proteomes" id="UP000431922">
    <property type="component" value="Unassembled WGS sequence"/>
</dbReference>
<reference evidence="1 2" key="1">
    <citation type="submission" date="2019-12" db="EMBL/GenBank/DDBJ databases">
        <title>Genomic-based taxomic classification of the family Erythrobacteraceae.</title>
        <authorList>
            <person name="Xu L."/>
        </authorList>
    </citation>
    <scope>NUCLEOTIDE SEQUENCE [LARGE SCALE GENOMIC DNA]</scope>
    <source>
        <strain evidence="1 2">KCTC 42453</strain>
    </source>
</reference>
<dbReference type="InterPro" id="IPR052931">
    <property type="entry name" value="Prophage_regulatory_activator"/>
</dbReference>
<keyword evidence="2" id="KW-1185">Reference proteome</keyword>
<sequence length="60" mass="6918">MNTTMLKMRAVCNKTGLSRSKIYELLGEGEFPKPVQIGKRVNLWPDWQVEAWIQDRIAAV</sequence>